<evidence type="ECO:0000313" key="3">
    <source>
        <dbReference type="Proteomes" id="UP000440578"/>
    </source>
</evidence>
<sequence>MAPLTVESFVENSTRLRNQLRAAELAWQRWLSEDAQQELRQQLRPASASQPPAGDGCRQLVGQVNRVRQRVIRLRELCQPPLQRSDLPVIERLAESVRQQAVSVSERCAQRRKELDQEQTALEGVLDGLCERMRRWKLESQRRPASAPAVHAPSPPPPALTAQNEAVAAYDAYLAQHGGPTGGWDADDHALFLKLRTRHRSVARQCRAIAHKMTNKCMSEVVQHVQWYERLQELAERRRQAIAEWRALAHRVTMPAGVPWGPYLRFVSAAMLTMFVGAQCVHLVYRPMDDLPEYIELERQRRMAAGELVGAGGRTGGEGGDLR</sequence>
<dbReference type="OrthoDB" id="2152435at2759"/>
<dbReference type="GO" id="GO:0034551">
    <property type="term" value="P:mitochondrial respiratory chain complex III assembly"/>
    <property type="evidence" value="ECO:0007669"/>
    <property type="project" value="InterPro"/>
</dbReference>
<reference evidence="2 3" key="1">
    <citation type="submission" date="2019-07" db="EMBL/GenBank/DDBJ databases">
        <title>Draft genome assembly of a fouling barnacle, Amphibalanus amphitrite (Darwin, 1854): The first reference genome for Thecostraca.</title>
        <authorList>
            <person name="Kim W."/>
        </authorList>
    </citation>
    <scope>NUCLEOTIDE SEQUENCE [LARGE SCALE GENOMIC DNA]</scope>
    <source>
        <strain evidence="2">SNU_AA5</strain>
        <tissue evidence="2">Soma without cirri and trophi</tissue>
    </source>
</reference>
<comment type="caution">
    <text evidence="2">The sequence shown here is derived from an EMBL/GenBank/DDBJ whole genome shotgun (WGS) entry which is preliminary data.</text>
</comment>
<gene>
    <name evidence="2" type="primary">Ccdc112_1</name>
    <name evidence="2" type="ORF">FJT64_027411</name>
</gene>
<dbReference type="PANTHER" id="PTHR21549">
    <property type="entry name" value="MUTATED IN BLADDER CANCER 1"/>
    <property type="match status" value="1"/>
</dbReference>
<dbReference type="PANTHER" id="PTHR21549:SF0">
    <property type="entry name" value="COILED-COIL DOMAIN-CONTAINING PROTEIN 112"/>
    <property type="match status" value="1"/>
</dbReference>
<dbReference type="InterPro" id="IPR039902">
    <property type="entry name" value="CCDC148/CCDC112"/>
</dbReference>
<keyword evidence="1" id="KW-0175">Coiled coil</keyword>
<dbReference type="EMBL" id="VIIS01001305">
    <property type="protein sequence ID" value="KAF0299984.1"/>
    <property type="molecule type" value="Genomic_DNA"/>
</dbReference>
<evidence type="ECO:0000256" key="1">
    <source>
        <dbReference type="ARBA" id="ARBA00023054"/>
    </source>
</evidence>
<name>A0A6A4W898_AMPAM</name>
<organism evidence="2 3">
    <name type="scientific">Amphibalanus amphitrite</name>
    <name type="common">Striped barnacle</name>
    <name type="synonym">Balanus amphitrite</name>
    <dbReference type="NCBI Taxonomy" id="1232801"/>
    <lineage>
        <taxon>Eukaryota</taxon>
        <taxon>Metazoa</taxon>
        <taxon>Ecdysozoa</taxon>
        <taxon>Arthropoda</taxon>
        <taxon>Crustacea</taxon>
        <taxon>Multicrustacea</taxon>
        <taxon>Cirripedia</taxon>
        <taxon>Thoracica</taxon>
        <taxon>Thoracicalcarea</taxon>
        <taxon>Balanomorpha</taxon>
        <taxon>Balanoidea</taxon>
        <taxon>Balanidae</taxon>
        <taxon>Amphibalaninae</taxon>
        <taxon>Amphibalanus</taxon>
    </lineage>
</organism>
<dbReference type="InterPro" id="IPR027858">
    <property type="entry name" value="BRAWNIN"/>
</dbReference>
<proteinExistence type="predicted"/>
<accession>A0A6A4W898</accession>
<evidence type="ECO:0000313" key="2">
    <source>
        <dbReference type="EMBL" id="KAF0299984.1"/>
    </source>
</evidence>
<dbReference type="GO" id="GO:0005739">
    <property type="term" value="C:mitochondrion"/>
    <property type="evidence" value="ECO:0007669"/>
    <property type="project" value="GOC"/>
</dbReference>
<dbReference type="Proteomes" id="UP000440578">
    <property type="component" value="Unassembled WGS sequence"/>
</dbReference>
<protein>
    <submittedName>
        <fullName evidence="2">Coiled-coil domain-containing protein 112</fullName>
    </submittedName>
</protein>
<keyword evidence="3" id="KW-1185">Reference proteome</keyword>
<dbReference type="AlphaFoldDB" id="A0A6A4W898"/>
<dbReference type="Pfam" id="PF14990">
    <property type="entry name" value="DUF4516"/>
    <property type="match status" value="1"/>
</dbReference>